<evidence type="ECO:0000256" key="3">
    <source>
        <dbReference type="ARBA" id="ARBA00023128"/>
    </source>
</evidence>
<evidence type="ECO:0000256" key="4">
    <source>
        <dbReference type="RuleBase" id="RU369053"/>
    </source>
</evidence>
<dbReference type="KEGG" id="alim:106524894"/>
<comment type="subcellular location">
    <subcellularLocation>
        <location evidence="1 4">Mitochondrion</location>
    </subcellularLocation>
</comment>
<organism evidence="6 7">
    <name type="scientific">Austrofundulus limnaeus</name>
    <name type="common">Annual killifish</name>
    <dbReference type="NCBI Taxonomy" id="52670"/>
    <lineage>
        <taxon>Eukaryota</taxon>
        <taxon>Metazoa</taxon>
        <taxon>Chordata</taxon>
        <taxon>Craniata</taxon>
        <taxon>Vertebrata</taxon>
        <taxon>Euteleostomi</taxon>
        <taxon>Actinopterygii</taxon>
        <taxon>Neopterygii</taxon>
        <taxon>Teleostei</taxon>
        <taxon>Neoteleostei</taxon>
        <taxon>Acanthomorphata</taxon>
        <taxon>Ovalentaria</taxon>
        <taxon>Atherinomorphae</taxon>
        <taxon>Cyprinodontiformes</taxon>
        <taxon>Rivulidae</taxon>
        <taxon>Austrofundulus</taxon>
    </lineage>
</organism>
<evidence type="ECO:0000313" key="6">
    <source>
        <dbReference type="Proteomes" id="UP000192220"/>
    </source>
</evidence>
<proteinExistence type="inferred from homology"/>
<dbReference type="GO" id="GO:0005739">
    <property type="term" value="C:mitochondrion"/>
    <property type="evidence" value="ECO:0007669"/>
    <property type="project" value="UniProtKB-SubCell"/>
</dbReference>
<dbReference type="CTD" id="113115"/>
<feature type="compositionally biased region" description="Polar residues" evidence="5">
    <location>
        <begin position="165"/>
        <end position="174"/>
    </location>
</feature>
<evidence type="ECO:0000256" key="2">
    <source>
        <dbReference type="ARBA" id="ARBA00005807"/>
    </source>
</evidence>
<feature type="compositionally biased region" description="Pro residues" evidence="5">
    <location>
        <begin position="194"/>
        <end position="206"/>
    </location>
</feature>
<keyword evidence="3 4" id="KW-0496">Mitochondrion</keyword>
<dbReference type="Pfam" id="PF05308">
    <property type="entry name" value="Mito_fiss_reg"/>
    <property type="match status" value="1"/>
</dbReference>
<accession>A0A2I4C2Z5</accession>
<dbReference type="GO" id="GO:0009060">
    <property type="term" value="P:aerobic respiration"/>
    <property type="evidence" value="ECO:0007669"/>
    <property type="project" value="UniProtKB-UniRule"/>
</dbReference>
<dbReference type="RefSeq" id="XP_013874371.1">
    <property type="nucleotide sequence ID" value="XM_014018917.1"/>
</dbReference>
<dbReference type="GeneID" id="106524894"/>
<dbReference type="STRING" id="52670.A0A2I4C2Z5"/>
<feature type="compositionally biased region" description="Basic residues" evidence="5">
    <location>
        <begin position="332"/>
        <end position="343"/>
    </location>
</feature>
<protein>
    <recommendedName>
        <fullName evidence="4">Mitochondrial fission regulator</fullName>
    </recommendedName>
</protein>
<dbReference type="AlphaFoldDB" id="A0A2I4C2Z5"/>
<evidence type="ECO:0000313" key="7">
    <source>
        <dbReference type="RefSeq" id="XP_013874371.1"/>
    </source>
</evidence>
<reference evidence="7" key="1">
    <citation type="submission" date="2025-08" db="UniProtKB">
        <authorList>
            <consortium name="RefSeq"/>
        </authorList>
    </citation>
    <scope>IDENTIFICATION</scope>
    <source>
        <strain evidence="7">Quisiro</strain>
        <tissue evidence="7">Liver</tissue>
    </source>
</reference>
<evidence type="ECO:0000256" key="1">
    <source>
        <dbReference type="ARBA" id="ARBA00004173"/>
    </source>
</evidence>
<name>A0A2I4C2Z5_AUSLI</name>
<dbReference type="InParanoid" id="A0A2I4C2Z5"/>
<sequence length="343" mass="37693">MSLAEDVLDVLRIVLEYFGVHPDMLVPVWDSPLCGSYRSVVRMIGSSLPLTPTPRVHFQIPLVTHGQHGQVDVSDGTPAVPSFADVQWVFHDQGESFARTRNHLPPKKTQDLIRYPRPTQSQAQRGGTAVRQKMNPEALKRISELESELLKLRAQIAMIVTAAPSSGLTESQNPPGSPLMSHPPVPTLTSTPRCAPPPPPPPPPPCTNSSTENSSVLELIRQRQNKETGSDQLQPQQSQLNRAANNKQIPSMLDVLKELNQVKLRSVQRSPGGTVVRRRSKGGAALLSDPAALIAEALKRKFAQNRHNNSSDKENSAELSPFGSPETPQVSLHKRRSLGRRHF</sequence>
<dbReference type="FunCoup" id="A0A2I4C2Z5">
    <property type="interactions" value="496"/>
</dbReference>
<comment type="function">
    <text evidence="4">Plays a role in mitochondrial aerobic respiration. Regulates mitochondrial organization and fission.</text>
</comment>
<evidence type="ECO:0000256" key="5">
    <source>
        <dbReference type="SAM" id="MobiDB-lite"/>
    </source>
</evidence>
<dbReference type="Proteomes" id="UP000192220">
    <property type="component" value="Unplaced"/>
</dbReference>
<keyword evidence="6" id="KW-1185">Reference proteome</keyword>
<dbReference type="InterPro" id="IPR007972">
    <property type="entry name" value="Mtfr1"/>
</dbReference>
<dbReference type="PANTHER" id="PTHR14215:SF2">
    <property type="entry name" value="MITOCHONDRIAL FISSION REGULATOR 2"/>
    <property type="match status" value="1"/>
</dbReference>
<feature type="compositionally biased region" description="Pro residues" evidence="5">
    <location>
        <begin position="175"/>
        <end position="186"/>
    </location>
</feature>
<comment type="similarity">
    <text evidence="2 4">Belongs to the MTFR1 family.</text>
</comment>
<feature type="region of interest" description="Disordered" evidence="5">
    <location>
        <begin position="165"/>
        <end position="214"/>
    </location>
</feature>
<dbReference type="PANTHER" id="PTHR14215">
    <property type="entry name" value="PROTEIN OF UNKNOWN FUNCTION DUF729"/>
    <property type="match status" value="1"/>
</dbReference>
<gene>
    <name evidence="7" type="primary">mtfr2</name>
</gene>
<dbReference type="GO" id="GO:0000266">
    <property type="term" value="P:mitochondrial fission"/>
    <property type="evidence" value="ECO:0007669"/>
    <property type="project" value="UniProtKB-UniRule"/>
</dbReference>
<dbReference type="OrthoDB" id="2133332at2759"/>
<feature type="region of interest" description="Disordered" evidence="5">
    <location>
        <begin position="304"/>
        <end position="343"/>
    </location>
</feature>